<sequence>MKTVGGYAILFWSQQGKLNKKASTTPIKDYHILSRQTNPCPFVWSATLHIPFARFVSFVV</sequence>
<name>A0ABZ3IQU6_9FIRM</name>
<dbReference type="Proteomes" id="UP000216752">
    <property type="component" value="Chromosome"/>
</dbReference>
<reference evidence="1" key="1">
    <citation type="submission" date="2024-05" db="EMBL/GenBank/DDBJ databases">
        <title>Isolation and characterization of Sporomusa carbonis sp. nov., a carboxydotrophic hydrogenogen in the genus of Sporomusa isolated from a charcoal burning pile.</title>
        <authorList>
            <person name="Boeer T."/>
            <person name="Rosenbaum F."/>
            <person name="Eysell L."/>
            <person name="Mueller V."/>
            <person name="Daniel R."/>
            <person name="Poehlein A."/>
        </authorList>
    </citation>
    <scope>NUCLEOTIDE SEQUENCE [LARGE SCALE GENOMIC DNA]</scope>
    <source>
        <strain evidence="1">DSM 10669</strain>
    </source>
</reference>
<organism evidence="1 2">
    <name type="scientific">Sporomusa silvacetica DSM 10669</name>
    <dbReference type="NCBI Taxonomy" id="1123289"/>
    <lineage>
        <taxon>Bacteria</taxon>
        <taxon>Bacillati</taxon>
        <taxon>Bacillota</taxon>
        <taxon>Negativicutes</taxon>
        <taxon>Selenomonadales</taxon>
        <taxon>Sporomusaceae</taxon>
        <taxon>Sporomusa</taxon>
    </lineage>
</organism>
<protein>
    <submittedName>
        <fullName evidence="1">Uncharacterized protein</fullName>
    </submittedName>
</protein>
<gene>
    <name evidence="1" type="ORF">SPSIL_042660</name>
</gene>
<evidence type="ECO:0000313" key="1">
    <source>
        <dbReference type="EMBL" id="XFO68046.1"/>
    </source>
</evidence>
<evidence type="ECO:0000313" key="2">
    <source>
        <dbReference type="Proteomes" id="UP000216752"/>
    </source>
</evidence>
<dbReference type="EMBL" id="CP155573">
    <property type="protein sequence ID" value="XFO68046.1"/>
    <property type="molecule type" value="Genomic_DNA"/>
</dbReference>
<keyword evidence="2" id="KW-1185">Reference proteome</keyword>
<accession>A0ABZ3IQU6</accession>
<proteinExistence type="predicted"/>